<name>A0ABD3BK18_9LAMI</name>
<proteinExistence type="predicted"/>
<keyword evidence="2" id="KW-1185">Reference proteome</keyword>
<sequence length="133" mass="14439">MGRQRRRRIWSSGSRAVYLELGPSFRRRDTEAGLERRTSVTAATENGLGRRLRSGGASFGFFSDGGGVRMEDGGGLGGLWRVLGKVIGVSWRECLPPNSLSTAEDYGWSSVIAEDYGLSSVIAEDYGWSSVIS</sequence>
<reference evidence="2" key="1">
    <citation type="journal article" date="2024" name="IScience">
        <title>Strigolactones Initiate the Formation of Haustorium-like Structures in Castilleja.</title>
        <authorList>
            <person name="Buerger M."/>
            <person name="Peterson D."/>
            <person name="Chory J."/>
        </authorList>
    </citation>
    <scope>NUCLEOTIDE SEQUENCE [LARGE SCALE GENOMIC DNA]</scope>
</reference>
<comment type="caution">
    <text evidence="1">The sequence shown here is derived from an EMBL/GenBank/DDBJ whole genome shotgun (WGS) entry which is preliminary data.</text>
</comment>
<dbReference type="AlphaFoldDB" id="A0ABD3BK18"/>
<gene>
    <name evidence="1" type="ORF">CASFOL_038109</name>
</gene>
<evidence type="ECO:0000313" key="2">
    <source>
        <dbReference type="Proteomes" id="UP001632038"/>
    </source>
</evidence>
<accession>A0ABD3BK18</accession>
<organism evidence="1 2">
    <name type="scientific">Castilleja foliolosa</name>
    <dbReference type="NCBI Taxonomy" id="1961234"/>
    <lineage>
        <taxon>Eukaryota</taxon>
        <taxon>Viridiplantae</taxon>
        <taxon>Streptophyta</taxon>
        <taxon>Embryophyta</taxon>
        <taxon>Tracheophyta</taxon>
        <taxon>Spermatophyta</taxon>
        <taxon>Magnoliopsida</taxon>
        <taxon>eudicotyledons</taxon>
        <taxon>Gunneridae</taxon>
        <taxon>Pentapetalae</taxon>
        <taxon>asterids</taxon>
        <taxon>lamiids</taxon>
        <taxon>Lamiales</taxon>
        <taxon>Orobanchaceae</taxon>
        <taxon>Pedicularideae</taxon>
        <taxon>Castillejinae</taxon>
        <taxon>Castilleja</taxon>
    </lineage>
</organism>
<dbReference type="Proteomes" id="UP001632038">
    <property type="component" value="Unassembled WGS sequence"/>
</dbReference>
<protein>
    <submittedName>
        <fullName evidence="1">Uncharacterized protein</fullName>
    </submittedName>
</protein>
<evidence type="ECO:0000313" key="1">
    <source>
        <dbReference type="EMBL" id="KAL3617788.1"/>
    </source>
</evidence>
<dbReference type="EMBL" id="JAVIJP010000081">
    <property type="protein sequence ID" value="KAL3617788.1"/>
    <property type="molecule type" value="Genomic_DNA"/>
</dbReference>